<feature type="compositionally biased region" description="Basic and acidic residues" evidence="1">
    <location>
        <begin position="142"/>
        <end position="153"/>
    </location>
</feature>
<feature type="compositionally biased region" description="Polar residues" evidence="1">
    <location>
        <begin position="66"/>
        <end position="86"/>
    </location>
</feature>
<organism evidence="2 3">
    <name type="scientific">Smittium culicis</name>
    <dbReference type="NCBI Taxonomy" id="133412"/>
    <lineage>
        <taxon>Eukaryota</taxon>
        <taxon>Fungi</taxon>
        <taxon>Fungi incertae sedis</taxon>
        <taxon>Zoopagomycota</taxon>
        <taxon>Kickxellomycotina</taxon>
        <taxon>Harpellomycetes</taxon>
        <taxon>Harpellales</taxon>
        <taxon>Legeriomycetaceae</taxon>
        <taxon>Smittium</taxon>
    </lineage>
</organism>
<feature type="region of interest" description="Disordered" evidence="1">
    <location>
        <begin position="53"/>
        <end position="118"/>
    </location>
</feature>
<feature type="region of interest" description="Disordered" evidence="1">
    <location>
        <begin position="649"/>
        <end position="671"/>
    </location>
</feature>
<accession>A0A1R1YRS2</accession>
<feature type="region of interest" description="Disordered" evidence="1">
    <location>
        <begin position="600"/>
        <end position="622"/>
    </location>
</feature>
<feature type="region of interest" description="Disordered" evidence="1">
    <location>
        <begin position="532"/>
        <end position="566"/>
    </location>
</feature>
<feature type="compositionally biased region" description="Polar residues" evidence="1">
    <location>
        <begin position="154"/>
        <end position="176"/>
    </location>
</feature>
<name>A0A1R1YRS2_9FUNG</name>
<feature type="region of interest" description="Disordered" evidence="1">
    <location>
        <begin position="140"/>
        <end position="200"/>
    </location>
</feature>
<dbReference type="AlphaFoldDB" id="A0A1R1YRS2"/>
<dbReference type="OrthoDB" id="5676117at2759"/>
<protein>
    <submittedName>
        <fullName evidence="2">Uncharacterized protein</fullName>
    </submittedName>
</protein>
<feature type="compositionally biased region" description="Acidic residues" evidence="1">
    <location>
        <begin position="479"/>
        <end position="489"/>
    </location>
</feature>
<dbReference type="Proteomes" id="UP000187429">
    <property type="component" value="Unassembled WGS sequence"/>
</dbReference>
<evidence type="ECO:0000313" key="2">
    <source>
        <dbReference type="EMBL" id="OMJ29545.1"/>
    </source>
</evidence>
<proteinExistence type="predicted"/>
<evidence type="ECO:0000256" key="1">
    <source>
        <dbReference type="SAM" id="MobiDB-lite"/>
    </source>
</evidence>
<feature type="region of interest" description="Disordered" evidence="1">
    <location>
        <begin position="465"/>
        <end position="490"/>
    </location>
</feature>
<sequence length="690" mass="81219">MKFQTTALIYFPSALSLVMSELSNRESFLNRQSYLHQQQRPILLKSQFRGSSVNSLPKIPERTKAPANTNKNNLHPQPQKNLNSSSNEDDDIYGQENSGSYMYNDFSGDDNDDYDDDEKINVNVNVDFNISPQQLLTFLDHSIPDDSEERREIGSTNRKASSEQNYSNDHLVTGNNGYPVPRPGPDPQDPASSRNNKDNTKFSFAVPKVEYYEMFGEEDDDELDYDQYGQNGFDGYNDYDDDSFDDYSNQNYDYDAEDYDELEFDDQFDLDNEYTRSNACYSRKTNKLDNIFNAPENYLSYEDQIDYYDNIQTPQKCNIANYNNDNDESLADIDMFEDDEVFGDSVPRNSYLEDEDYIDTASKCNTRQQRPPSAEKPNPEKFNIVDDYFNEDEEDDILADQNTVDFILKYKAAIAQNGHSSEKKLGETGYQRPGNDQKYKYSEFDEDIDDDEDNYSEDNIKAQEYLDDSYDYQANGYENGDDDDDEDESNFVHDEHFNRNEDFDYIYEYDEPVYEVYNEYSKHKNNVQKNMPKHELNNQNHNQPRQRDNYKCHSDNNPSYNNEDFFDLQNENSQSFDDSEFEPEFINDDYEDYYQVLDNSQKTDPDNYEYDSPQNIDGSYYDDDEYYLNDDSDDDYQIIDDFVYFDANKSSQLGPDRQQGNKQYSDQNSDYNRILDNDFDFEDYALREMI</sequence>
<feature type="region of interest" description="Disordered" evidence="1">
    <location>
        <begin position="362"/>
        <end position="381"/>
    </location>
</feature>
<keyword evidence="3" id="KW-1185">Reference proteome</keyword>
<evidence type="ECO:0000313" key="3">
    <source>
        <dbReference type="Proteomes" id="UP000187429"/>
    </source>
</evidence>
<comment type="caution">
    <text evidence="2">The sequence shown here is derived from an EMBL/GenBank/DDBJ whole genome shotgun (WGS) entry which is preliminary data.</text>
</comment>
<dbReference type="EMBL" id="LSSM01000254">
    <property type="protein sequence ID" value="OMJ29545.1"/>
    <property type="molecule type" value="Genomic_DNA"/>
</dbReference>
<feature type="compositionally biased region" description="Acidic residues" evidence="1">
    <location>
        <begin position="107"/>
        <end position="118"/>
    </location>
</feature>
<gene>
    <name evidence="2" type="ORF">AYI69_g953</name>
</gene>
<reference evidence="3" key="1">
    <citation type="submission" date="2017-01" db="EMBL/GenBank/DDBJ databases">
        <authorList>
            <person name="Wang Y."/>
            <person name="White M."/>
            <person name="Kvist S."/>
            <person name="Moncalvo J.-M."/>
        </authorList>
    </citation>
    <scope>NUCLEOTIDE SEQUENCE [LARGE SCALE GENOMIC DNA]</scope>
    <source>
        <strain evidence="3">ID-206-W2</strain>
    </source>
</reference>
<feature type="compositionally biased region" description="Polar residues" evidence="1">
    <location>
        <begin position="362"/>
        <end position="371"/>
    </location>
</feature>
<feature type="compositionally biased region" description="Basic and acidic residues" evidence="1">
    <location>
        <begin position="545"/>
        <end position="554"/>
    </location>
</feature>